<feature type="compositionally biased region" description="Basic and acidic residues" evidence="14">
    <location>
        <begin position="233"/>
        <end position="244"/>
    </location>
</feature>
<dbReference type="FunFam" id="1.10.10.10:FF:000057">
    <property type="entry name" value="Heat shock transcription factor 1"/>
    <property type="match status" value="1"/>
</dbReference>
<evidence type="ECO:0000259" key="15">
    <source>
        <dbReference type="PROSITE" id="PS00434"/>
    </source>
</evidence>
<evidence type="ECO:0000256" key="3">
    <source>
        <dbReference type="ARBA" id="ARBA00007788"/>
    </source>
</evidence>
<feature type="region of interest" description="Disordered" evidence="14">
    <location>
        <begin position="209"/>
        <end position="244"/>
    </location>
</feature>
<dbReference type="InterPro" id="IPR050239">
    <property type="entry name" value="Sigma-70_RNA_pol_init_factors"/>
</dbReference>
<dbReference type="AlphaFoldDB" id="A0A5N6LAU3"/>
<name>A0A5N6LAU3_9ASTR</name>
<keyword evidence="10" id="KW-0539">Nucleus</keyword>
<comment type="subcellular location">
    <subcellularLocation>
        <location evidence="1">Nucleus</location>
    </subcellularLocation>
</comment>
<comment type="similarity">
    <text evidence="3">Belongs to the sigma-70 factor family.</text>
</comment>
<dbReference type="Pfam" id="PF04542">
    <property type="entry name" value="Sigma70_r2"/>
    <property type="match status" value="1"/>
</dbReference>
<dbReference type="CDD" id="cd06171">
    <property type="entry name" value="Sigma70_r4"/>
    <property type="match status" value="1"/>
</dbReference>
<dbReference type="SUPFAM" id="SSF88946">
    <property type="entry name" value="Sigma2 domain of RNA polymerase sigma factors"/>
    <property type="match status" value="1"/>
</dbReference>
<dbReference type="Pfam" id="PF04539">
    <property type="entry name" value="Sigma70_r3"/>
    <property type="match status" value="1"/>
</dbReference>
<dbReference type="InterPro" id="IPR036388">
    <property type="entry name" value="WH-like_DNA-bd_sf"/>
</dbReference>
<evidence type="ECO:0000259" key="16">
    <source>
        <dbReference type="PROSITE" id="PS00715"/>
    </source>
</evidence>
<dbReference type="GO" id="GO:0071482">
    <property type="term" value="P:cellular response to light stimulus"/>
    <property type="evidence" value="ECO:0007669"/>
    <property type="project" value="UniProtKB-ARBA"/>
</dbReference>
<dbReference type="GO" id="GO:0043565">
    <property type="term" value="F:sequence-specific DNA binding"/>
    <property type="evidence" value="ECO:0007669"/>
    <property type="project" value="InterPro"/>
</dbReference>
<keyword evidence="19" id="KW-1185">Reference proteome</keyword>
<dbReference type="PANTHER" id="PTHR30603:SF45">
    <property type="entry name" value="RNA POLYMERASE SIGMA FACTOR SIGF, CHLOROPLASTIC"/>
    <property type="match status" value="1"/>
</dbReference>
<dbReference type="InterPro" id="IPR007627">
    <property type="entry name" value="RNA_pol_sigma70_r2"/>
</dbReference>
<dbReference type="EMBL" id="SZYD01001994">
    <property type="protein sequence ID" value="KAD0066207.1"/>
    <property type="molecule type" value="Genomic_DNA"/>
</dbReference>
<dbReference type="GO" id="GO:0016987">
    <property type="term" value="F:sigma factor activity"/>
    <property type="evidence" value="ECO:0007669"/>
    <property type="project" value="UniProtKB-KW"/>
</dbReference>
<dbReference type="InterPro" id="IPR013324">
    <property type="entry name" value="RNA_pol_sigma_r3/r4-like"/>
</dbReference>
<evidence type="ECO:0000313" key="19">
    <source>
        <dbReference type="Proteomes" id="UP000326396"/>
    </source>
</evidence>
<dbReference type="InterPro" id="IPR007630">
    <property type="entry name" value="RNA_pol_sigma70_r4"/>
</dbReference>
<dbReference type="Gene3D" id="1.10.10.10">
    <property type="entry name" value="Winged helix-like DNA-binding domain superfamily/Winged helix DNA-binding domain"/>
    <property type="match status" value="3"/>
</dbReference>
<dbReference type="SUPFAM" id="SSF88659">
    <property type="entry name" value="Sigma3 and sigma4 domains of RNA polymerase sigma factors"/>
    <property type="match status" value="2"/>
</dbReference>
<dbReference type="InterPro" id="IPR013325">
    <property type="entry name" value="RNA_pol_sigma_r2"/>
</dbReference>
<dbReference type="InterPro" id="IPR014284">
    <property type="entry name" value="RNA_pol_sigma-70_dom"/>
</dbReference>
<dbReference type="Gene3D" id="1.20.120.1810">
    <property type="match status" value="1"/>
</dbReference>
<evidence type="ECO:0000313" key="18">
    <source>
        <dbReference type="EMBL" id="KAD0066207.1"/>
    </source>
</evidence>
<evidence type="ECO:0000256" key="13">
    <source>
        <dbReference type="RuleBase" id="RU004020"/>
    </source>
</evidence>
<dbReference type="PROSITE" id="PS00715">
    <property type="entry name" value="SIGMA70_1"/>
    <property type="match status" value="1"/>
</dbReference>
<dbReference type="PRINTS" id="PR00046">
    <property type="entry name" value="SIGMA70FCT"/>
</dbReference>
<proteinExistence type="inferred from homology"/>
<dbReference type="Pfam" id="PF04545">
    <property type="entry name" value="Sigma70_r4"/>
    <property type="match status" value="1"/>
</dbReference>
<feature type="domain" description="RNA polymerase sigma-70" evidence="16">
    <location>
        <begin position="350"/>
        <end position="363"/>
    </location>
</feature>
<protein>
    <recommendedName>
        <fullName evidence="12">Heat stress transcription factor</fullName>
    </recommendedName>
</protein>
<feature type="region of interest" description="Disordered" evidence="14">
    <location>
        <begin position="1"/>
        <end position="28"/>
    </location>
</feature>
<dbReference type="GO" id="GO:0006352">
    <property type="term" value="P:DNA-templated transcription initiation"/>
    <property type="evidence" value="ECO:0007669"/>
    <property type="project" value="InterPro"/>
</dbReference>
<dbReference type="InterPro" id="IPR036390">
    <property type="entry name" value="WH_DNA-bd_sf"/>
</dbReference>
<dbReference type="PROSITE" id="PS00434">
    <property type="entry name" value="HSF_DOMAIN"/>
    <property type="match status" value="1"/>
</dbReference>
<dbReference type="InterPro" id="IPR000943">
    <property type="entry name" value="RNA_pol_sigma70"/>
</dbReference>
<organism evidence="18 19">
    <name type="scientific">Mikania micrantha</name>
    <name type="common">bitter vine</name>
    <dbReference type="NCBI Taxonomy" id="192012"/>
    <lineage>
        <taxon>Eukaryota</taxon>
        <taxon>Viridiplantae</taxon>
        <taxon>Streptophyta</taxon>
        <taxon>Embryophyta</taxon>
        <taxon>Tracheophyta</taxon>
        <taxon>Spermatophyta</taxon>
        <taxon>Magnoliopsida</taxon>
        <taxon>eudicotyledons</taxon>
        <taxon>Gunneridae</taxon>
        <taxon>Pentapetalae</taxon>
        <taxon>asterids</taxon>
        <taxon>campanulids</taxon>
        <taxon>Asterales</taxon>
        <taxon>Asteraceae</taxon>
        <taxon>Asteroideae</taxon>
        <taxon>Heliantheae alliance</taxon>
        <taxon>Eupatorieae</taxon>
        <taxon>Mikania</taxon>
    </lineage>
</organism>
<feature type="domain" description="HSF-type DNA-binding" evidence="15">
    <location>
        <begin position="632"/>
        <end position="656"/>
    </location>
</feature>
<evidence type="ECO:0000256" key="6">
    <source>
        <dbReference type="ARBA" id="ARBA00023016"/>
    </source>
</evidence>
<comment type="caution">
    <text evidence="18">The sequence shown here is derived from an EMBL/GenBank/DDBJ whole genome shotgun (WGS) entry which is preliminary data.</text>
</comment>
<accession>A0A5N6LAU3</accession>
<dbReference type="SUPFAM" id="SSF46785">
    <property type="entry name" value="Winged helix' DNA-binding domain"/>
    <property type="match status" value="1"/>
</dbReference>
<dbReference type="PANTHER" id="PTHR30603">
    <property type="entry name" value="RNA POLYMERASE SIGMA FACTOR RPO"/>
    <property type="match status" value="1"/>
</dbReference>
<evidence type="ECO:0000259" key="17">
    <source>
        <dbReference type="PROSITE" id="PS00716"/>
    </source>
</evidence>
<feature type="domain" description="RNA polymerase sigma-70" evidence="17">
    <location>
        <begin position="519"/>
        <end position="545"/>
    </location>
</feature>
<comment type="function">
    <text evidence="11">DNA-binding protein that specifically binds heat shock promoter elements (HSE) and activates transcription.</text>
</comment>
<sequence>MEASASKLLSSSLSLPPRTQLKQFPHPPSALKLYEPAAPAHSSMLATSLAPHFPTSVLIQEQRPESKPLSQTIKDDKISQAITDSRQLGAYELDAINSDQSLKEFHSKLLQWPGLWLPSSETRESSLSSSIMQPVPNGTKKNINIEMEKVIALAKQALSASKEAASLVDNGESFKVDFDNSTSSLGSTSSTELQTKKIKFVKSTRLLERQSKRRKGSKSNVIVRESTASTKTEPPEKKTSYKDSNLHDPLRMFLARPVTRELLNSKEELELIAHIKCGMELEEVRCRFHDQFAREPTLVEWAEAASLSCQDLKSQLHLGNSSREKLICANLRMVVYIAKQYRGRGLDLQDLLQEGSMGLMRSVQKFKPQAGCRFATYAYWWIRQSIRRAIFQNSKLIRLPEGVYSMMYKVSEAKRLIIRGGNHEPTQKQIADQAGMTVEKLQKLRSIQKITLSLQKPIWANDSTTYEEITPDTTMDSPDDSASKQLMRNHINNLLGVLNQKERKVIRLRYGIGCEVRKSLADIGIMMGVTKERIRQIESRALFKLKQKDNNDGNKKKRIIEEEDDAGALDIGTGDGVVPKPLDCLYETPIPPFLSKTFDLVDDPRLYQTISWSDSGASFVVWDQVEFARRILPKYFKHNNFSSFVRQLNTYGFRKIDPDRWEFACESFLRGKRHLLRNIHRRRSLPAQQLFEESSGLPIEAEVDRLQKEKKKMMQELIDLQHQQRGTHQYMEVVNQKLQAVEDRQKQMVSSLAKVFQIPKFKKEQRRVSSPQVGRKFIKHQPDDCNCGLNPIPVDNMVRDLDVQSESTPLQLHDLDLRELAQVEEPVLKEEPGVNLDYDGITMVKQEDLWSSDSDIVSSMTKNAWNDAGNYEHPELGAPGGDFSDFWNLADSGAEYWMSGEASQSQKTNHFLASDSQDQITPISGVGQCAPQMRGIKPRFVPSPGYSLNMPRED</sequence>
<reference evidence="18 19" key="1">
    <citation type="submission" date="2019-05" db="EMBL/GenBank/DDBJ databases">
        <title>Mikania micrantha, genome provides insights into the molecular mechanism of rapid growth.</title>
        <authorList>
            <person name="Liu B."/>
        </authorList>
    </citation>
    <scope>NUCLEOTIDE SEQUENCE [LARGE SCALE GENOMIC DNA]</scope>
    <source>
        <strain evidence="18">NLD-2019</strain>
        <tissue evidence="18">Leaf</tissue>
    </source>
</reference>
<evidence type="ECO:0000256" key="14">
    <source>
        <dbReference type="SAM" id="MobiDB-lite"/>
    </source>
</evidence>
<keyword evidence="5" id="KW-0805">Transcription regulation</keyword>
<gene>
    <name evidence="18" type="ORF">E3N88_44834</name>
</gene>
<evidence type="ECO:0000256" key="7">
    <source>
        <dbReference type="ARBA" id="ARBA00023082"/>
    </source>
</evidence>
<evidence type="ECO:0000256" key="11">
    <source>
        <dbReference type="ARBA" id="ARBA00055747"/>
    </source>
</evidence>
<evidence type="ECO:0000256" key="12">
    <source>
        <dbReference type="ARBA" id="ARBA00081483"/>
    </source>
</evidence>
<dbReference type="PROSITE" id="PS00716">
    <property type="entry name" value="SIGMA70_2"/>
    <property type="match status" value="1"/>
</dbReference>
<keyword evidence="7" id="KW-0731">Sigma factor</keyword>
<keyword evidence="8" id="KW-0238">DNA-binding</keyword>
<dbReference type="OrthoDB" id="206108at2759"/>
<dbReference type="InterPro" id="IPR007624">
    <property type="entry name" value="RNA_pol_sigma70_r3"/>
</dbReference>
<dbReference type="NCBIfam" id="TIGR02937">
    <property type="entry name" value="sigma70-ECF"/>
    <property type="match status" value="1"/>
</dbReference>
<feature type="compositionally biased region" description="Low complexity" evidence="14">
    <location>
        <begin position="1"/>
        <end position="15"/>
    </location>
</feature>
<evidence type="ECO:0000256" key="2">
    <source>
        <dbReference type="ARBA" id="ARBA00006403"/>
    </source>
</evidence>
<evidence type="ECO:0000256" key="10">
    <source>
        <dbReference type="ARBA" id="ARBA00023242"/>
    </source>
</evidence>
<comment type="similarity">
    <text evidence="2 13">Belongs to the HSF family.</text>
</comment>
<evidence type="ECO:0000256" key="8">
    <source>
        <dbReference type="ARBA" id="ARBA00023125"/>
    </source>
</evidence>
<dbReference type="GO" id="GO:0005634">
    <property type="term" value="C:nucleus"/>
    <property type="evidence" value="ECO:0007669"/>
    <property type="project" value="UniProtKB-SubCell"/>
</dbReference>
<dbReference type="SMART" id="SM00415">
    <property type="entry name" value="HSF"/>
    <property type="match status" value="1"/>
</dbReference>
<evidence type="ECO:0000256" key="1">
    <source>
        <dbReference type="ARBA" id="ARBA00004123"/>
    </source>
</evidence>
<evidence type="ECO:0000256" key="4">
    <source>
        <dbReference type="ARBA" id="ARBA00022553"/>
    </source>
</evidence>
<keyword evidence="4" id="KW-0597">Phosphoprotein</keyword>
<keyword evidence="9" id="KW-0804">Transcription</keyword>
<dbReference type="Proteomes" id="UP000326396">
    <property type="component" value="Unassembled WGS sequence"/>
</dbReference>
<evidence type="ECO:0000256" key="9">
    <source>
        <dbReference type="ARBA" id="ARBA00023163"/>
    </source>
</evidence>
<dbReference type="Pfam" id="PF00447">
    <property type="entry name" value="HSF_DNA-bind"/>
    <property type="match status" value="1"/>
</dbReference>
<evidence type="ECO:0000256" key="5">
    <source>
        <dbReference type="ARBA" id="ARBA00023015"/>
    </source>
</evidence>
<dbReference type="PRINTS" id="PR00056">
    <property type="entry name" value="HSFDOMAIN"/>
</dbReference>
<keyword evidence="6" id="KW-0346">Stress response</keyword>
<dbReference type="InterPro" id="IPR000232">
    <property type="entry name" value="HSF_DNA-bd"/>
</dbReference>